<comment type="caution">
    <text evidence="7">The sequence shown here is derived from an EMBL/GenBank/DDBJ whole genome shotgun (WGS) entry which is preliminary data.</text>
</comment>
<reference evidence="7" key="1">
    <citation type="submission" date="2021-06" db="EMBL/GenBank/DDBJ databases">
        <authorList>
            <person name="Kallberg Y."/>
            <person name="Tangrot J."/>
            <person name="Rosling A."/>
        </authorList>
    </citation>
    <scope>NUCLEOTIDE SEQUENCE</scope>
    <source>
        <strain evidence="7">FL966</strain>
    </source>
</reference>
<dbReference type="GO" id="GO:0003677">
    <property type="term" value="F:DNA binding"/>
    <property type="evidence" value="ECO:0007669"/>
    <property type="project" value="UniProtKB-KW"/>
</dbReference>
<dbReference type="FunFam" id="3.10.20.370:FF:000001">
    <property type="entry name" value="Retrovirus-related Pol polyprotein from transposon 17.6-like protein"/>
    <property type="match status" value="1"/>
</dbReference>
<keyword evidence="2" id="KW-0064">Aspartyl protease</keyword>
<evidence type="ECO:0000256" key="2">
    <source>
        <dbReference type="ARBA" id="ARBA00022750"/>
    </source>
</evidence>
<name>A0A9N8VXT6_9GLOM</name>
<feature type="domain" description="CCHC-type" evidence="6">
    <location>
        <begin position="290"/>
        <end position="305"/>
    </location>
</feature>
<evidence type="ECO:0000256" key="3">
    <source>
        <dbReference type="ARBA" id="ARBA00023125"/>
    </source>
</evidence>
<evidence type="ECO:0000256" key="5">
    <source>
        <dbReference type="SAM" id="MobiDB-lite"/>
    </source>
</evidence>
<dbReference type="GO" id="GO:0004190">
    <property type="term" value="F:aspartic-type endopeptidase activity"/>
    <property type="evidence" value="ECO:0007669"/>
    <property type="project" value="UniProtKB-KW"/>
</dbReference>
<dbReference type="InterPro" id="IPR036875">
    <property type="entry name" value="Znf_CCHC_sf"/>
</dbReference>
<dbReference type="CDD" id="cd09274">
    <property type="entry name" value="RNase_HI_RT_Ty3"/>
    <property type="match status" value="1"/>
</dbReference>
<dbReference type="SUPFAM" id="SSF57756">
    <property type="entry name" value="Retrovirus zinc finger-like domains"/>
    <property type="match status" value="1"/>
</dbReference>
<dbReference type="AlphaFoldDB" id="A0A9N8VXT6"/>
<gene>
    <name evidence="7" type="ORF">CPELLU_LOCUS858</name>
</gene>
<dbReference type="Pfam" id="PF03732">
    <property type="entry name" value="Retrotrans_gag"/>
    <property type="match status" value="1"/>
</dbReference>
<dbReference type="GO" id="GO:0006508">
    <property type="term" value="P:proteolysis"/>
    <property type="evidence" value="ECO:0007669"/>
    <property type="project" value="UniProtKB-KW"/>
</dbReference>
<keyword evidence="8" id="KW-1185">Reference proteome</keyword>
<dbReference type="OrthoDB" id="2443065at2759"/>
<dbReference type="PANTHER" id="PTHR34072:SF58">
    <property type="entry name" value="DNA (CYTOSINE-5-)-METHYLTRANSFERASE"/>
    <property type="match status" value="1"/>
</dbReference>
<dbReference type="Gene3D" id="2.40.70.10">
    <property type="entry name" value="Acid Proteases"/>
    <property type="match status" value="1"/>
</dbReference>
<dbReference type="PROSITE" id="PS50158">
    <property type="entry name" value="ZF_CCHC"/>
    <property type="match status" value="1"/>
</dbReference>
<dbReference type="Gene3D" id="3.10.20.370">
    <property type="match status" value="1"/>
</dbReference>
<dbReference type="Gene3D" id="3.30.70.270">
    <property type="match status" value="1"/>
</dbReference>
<feature type="compositionally biased region" description="Polar residues" evidence="5">
    <location>
        <begin position="681"/>
        <end position="691"/>
    </location>
</feature>
<dbReference type="InterPro" id="IPR041577">
    <property type="entry name" value="RT_RNaseH_2"/>
</dbReference>
<keyword evidence="4" id="KW-0863">Zinc-finger</keyword>
<dbReference type="InterPro" id="IPR021109">
    <property type="entry name" value="Peptidase_aspartic_dom_sf"/>
</dbReference>
<evidence type="ECO:0000256" key="1">
    <source>
        <dbReference type="ARBA" id="ARBA00022670"/>
    </source>
</evidence>
<keyword evidence="2" id="KW-0378">Hydrolase</keyword>
<protein>
    <submittedName>
        <fullName evidence="7">15105_t:CDS:1</fullName>
    </submittedName>
</protein>
<dbReference type="GO" id="GO:0008270">
    <property type="term" value="F:zinc ion binding"/>
    <property type="evidence" value="ECO:0007669"/>
    <property type="project" value="UniProtKB-KW"/>
</dbReference>
<sequence>MANQAQPALLINLANQIVQLIQQLQAAPAPQVNVAPIQPELKQVEYPEFAGEDQDPISWMEEVEIAFEANQVQYGRKIPIIVPYLKGPAATWWMIHCNQAPVIDRWDDNTQPQNSFKLTFIHQFRTPALESKWFSDLTQRKQRYDESVDSYYISIEQLIRRVEAEELQYPDTAKAQMFMNGLQPELFAAVFPFLFNTLQAAFERAKAFESALRKMSNLPVLPMYPQQGNGYPHSTYSQTSPVSLALTSRPGSKAVIEKLVEAVNKMTMQLQDRKRPSWEYSKDYLAKVVCYKCGKPGHISRMCQENSSTTKHLDGGSDTSVTVNKEVLQALLSLTDSKKQEEPCNLTTFLNLREEGWPLFMPVERCKRKKPFVNTPFKKPQKDSAELNEAEMNEDPIQEEVSMDKAPLEELLEEENELPQIAALVPPYNIVADARDKPANITVSQLIRIAPSLRAELNRSLKRKKVMPKRKLKNNINIIPEIRSMALYCDAKVLDKVFPLIVDSGSSGSVISSHFLRELGIKIERPSTVNMINVHEESKRVLGEITSFSFEVGGVKILVDVIVTDALSYQAIVEMLFKWEDKEIVIPVEFCQVNCEPLERNRPTKIRELYEEDKDENMSVETLTDEEDKFDNKDLETQIYGISNFDDFSQPIPLPKIQDLELYEEPLMSWDSEDDGWFGDENSSISSSGTELVSLDSDGETDNSSVEVISSSLPPPFSDNVSDHFSQKPSETLPALESPCYALVLSTDELIAKSYEPITDLLDFYYDGKMQRFYISTVENFPIPRTLRQLRGFLGLASYYRKFIPGFTRIAAPLNNLLKKVISYKWTSREQGAFELLKLKLTQAPLLAYPNFDHPIILFTDAFDIALGAILSQEDNEGRERVISYASRGLSTAERNYTTTEKKCLAAVWAVGYFRQYLHDQVPHIVMNSNALPENIKKTLALLQKQLRTAQTLGSIVISQHRIEYGIGIEKDELDISIKPTHGKRQPERKSANILALESISKSGRSPTELINFILYGDFSTLLEEAKSIRDLEIDTLLNSAHELLKVQIQEAEHS</sequence>
<dbReference type="InterPro" id="IPR005162">
    <property type="entry name" value="Retrotrans_gag_dom"/>
</dbReference>
<accession>A0A9N8VXT6</accession>
<dbReference type="Gene3D" id="4.10.60.10">
    <property type="entry name" value="Zinc finger, CCHC-type"/>
    <property type="match status" value="1"/>
</dbReference>
<keyword evidence="4" id="KW-0479">Metal-binding</keyword>
<feature type="region of interest" description="Disordered" evidence="5">
    <location>
        <begin position="678"/>
        <end position="707"/>
    </location>
</feature>
<dbReference type="SUPFAM" id="SSF56672">
    <property type="entry name" value="DNA/RNA polymerases"/>
    <property type="match status" value="1"/>
</dbReference>
<dbReference type="InterPro" id="IPR043128">
    <property type="entry name" value="Rev_trsase/Diguanyl_cyclase"/>
</dbReference>
<dbReference type="Pfam" id="PF13650">
    <property type="entry name" value="Asp_protease_2"/>
    <property type="match status" value="1"/>
</dbReference>
<dbReference type="Proteomes" id="UP000789759">
    <property type="component" value="Unassembled WGS sequence"/>
</dbReference>
<dbReference type="SMART" id="SM00343">
    <property type="entry name" value="ZnF_C2HC"/>
    <property type="match status" value="1"/>
</dbReference>
<keyword evidence="4" id="KW-0862">Zinc</keyword>
<proteinExistence type="predicted"/>
<organism evidence="7 8">
    <name type="scientific">Cetraspora pellucida</name>
    <dbReference type="NCBI Taxonomy" id="1433469"/>
    <lineage>
        <taxon>Eukaryota</taxon>
        <taxon>Fungi</taxon>
        <taxon>Fungi incertae sedis</taxon>
        <taxon>Mucoromycota</taxon>
        <taxon>Glomeromycotina</taxon>
        <taxon>Glomeromycetes</taxon>
        <taxon>Diversisporales</taxon>
        <taxon>Gigasporaceae</taxon>
        <taxon>Cetraspora</taxon>
    </lineage>
</organism>
<dbReference type="EMBL" id="CAJVQA010000285">
    <property type="protein sequence ID" value="CAG8466295.1"/>
    <property type="molecule type" value="Genomic_DNA"/>
</dbReference>
<dbReference type="PANTHER" id="PTHR34072">
    <property type="entry name" value="ENZYMATIC POLYPROTEIN-RELATED"/>
    <property type="match status" value="1"/>
</dbReference>
<dbReference type="InterPro" id="IPR001878">
    <property type="entry name" value="Znf_CCHC"/>
</dbReference>
<keyword evidence="3" id="KW-0238">DNA-binding</keyword>
<evidence type="ECO:0000313" key="8">
    <source>
        <dbReference type="Proteomes" id="UP000789759"/>
    </source>
</evidence>
<dbReference type="Pfam" id="PF00098">
    <property type="entry name" value="zf-CCHC"/>
    <property type="match status" value="1"/>
</dbReference>
<keyword evidence="1" id="KW-0645">Protease</keyword>
<evidence type="ECO:0000256" key="4">
    <source>
        <dbReference type="PROSITE-ProRule" id="PRU00047"/>
    </source>
</evidence>
<evidence type="ECO:0000313" key="7">
    <source>
        <dbReference type="EMBL" id="CAG8466295.1"/>
    </source>
</evidence>
<evidence type="ECO:0000259" key="6">
    <source>
        <dbReference type="PROSITE" id="PS50158"/>
    </source>
</evidence>
<dbReference type="Pfam" id="PF17919">
    <property type="entry name" value="RT_RNaseH_2"/>
    <property type="match status" value="1"/>
</dbReference>
<dbReference type="FunFam" id="3.30.70.270:FF:000020">
    <property type="entry name" value="Transposon Tf2-6 polyprotein-like Protein"/>
    <property type="match status" value="1"/>
</dbReference>
<dbReference type="InterPro" id="IPR043502">
    <property type="entry name" value="DNA/RNA_pol_sf"/>
</dbReference>